<gene>
    <name evidence="2" type="ORF">DFQ02_10832</name>
</gene>
<dbReference type="OrthoDB" id="1004942at2"/>
<proteinExistence type="predicted"/>
<keyword evidence="1" id="KW-1133">Transmembrane helix</keyword>
<dbReference type="AlphaFoldDB" id="A0A3D9H834"/>
<comment type="caution">
    <text evidence="2">The sequence shown here is derived from an EMBL/GenBank/DDBJ whole genome shotgun (WGS) entry which is preliminary data.</text>
</comment>
<keyword evidence="3" id="KW-1185">Reference proteome</keyword>
<sequence length="422" mass="47226">MENTISNKNKEKIYINGGALTNAIFICLIVSVFMGVLVLISHYQNYINDELHYYEEAISRNTSAFNYFLGNSEKTPYNKIEPFDVFDDSILSYLEKKHWGFYDILISRTPCNKDTISKIALVGQKNTSKNNLALYLTDYDKPLKLSGNTKILGQIYVPNGKVDQAYINGANGNNVKQIGIKKKSEDKFPKLEKEPVFDYSNSKTTLFKHLDTNTTIINKFDQETKVIDVNGTLDIKDISLKGNIVLISKDSLQIDHTAKLEDVLVVAPKVGVSSGFKGNLQILASERVNLEEDVLLYYPSSIYLNSIDERPVTININKNSKVIGGIVINGKTKLGVANRTLTLYENALVVGTVYCNGSSQIKGTVIGSIYTNGIHLKTKSSNYENIILNATINRDSLPENFVGPYLFDKTMNQDNYAIVKEF</sequence>
<protein>
    <submittedName>
        <fullName evidence="2">Uncharacterized protein</fullName>
    </submittedName>
</protein>
<evidence type="ECO:0000313" key="2">
    <source>
        <dbReference type="EMBL" id="RED45654.1"/>
    </source>
</evidence>
<organism evidence="2 3">
    <name type="scientific">Seonamhaeicola aphaedonensis</name>
    <dbReference type="NCBI Taxonomy" id="1461338"/>
    <lineage>
        <taxon>Bacteria</taxon>
        <taxon>Pseudomonadati</taxon>
        <taxon>Bacteroidota</taxon>
        <taxon>Flavobacteriia</taxon>
        <taxon>Flavobacteriales</taxon>
        <taxon>Flavobacteriaceae</taxon>
    </lineage>
</organism>
<evidence type="ECO:0000256" key="1">
    <source>
        <dbReference type="SAM" id="Phobius"/>
    </source>
</evidence>
<keyword evidence="1" id="KW-0472">Membrane</keyword>
<dbReference type="Proteomes" id="UP000256629">
    <property type="component" value="Unassembled WGS sequence"/>
</dbReference>
<accession>A0A3D9H834</accession>
<name>A0A3D9H834_9FLAO</name>
<feature type="transmembrane region" description="Helical" evidence="1">
    <location>
        <begin position="20"/>
        <end position="43"/>
    </location>
</feature>
<dbReference type="EMBL" id="QRDX01000008">
    <property type="protein sequence ID" value="RED45654.1"/>
    <property type="molecule type" value="Genomic_DNA"/>
</dbReference>
<evidence type="ECO:0000313" key="3">
    <source>
        <dbReference type="Proteomes" id="UP000256629"/>
    </source>
</evidence>
<keyword evidence="1" id="KW-0812">Transmembrane</keyword>
<dbReference type="RefSeq" id="WP_116524879.1">
    <property type="nucleotide sequence ID" value="NZ_QRDX01000008.1"/>
</dbReference>
<reference evidence="2 3" key="1">
    <citation type="submission" date="2018-07" db="EMBL/GenBank/DDBJ databases">
        <title>Genomic Encyclopedia of Type Strains, Phase III (KMG-III): the genomes of soil and plant-associated and newly described type strains.</title>
        <authorList>
            <person name="Whitman W."/>
        </authorList>
    </citation>
    <scope>NUCLEOTIDE SEQUENCE [LARGE SCALE GENOMIC DNA]</scope>
    <source>
        <strain evidence="2 3">CECT 8487</strain>
    </source>
</reference>